<dbReference type="InterPro" id="IPR001646">
    <property type="entry name" value="5peptide_repeat"/>
</dbReference>
<protein>
    <submittedName>
        <fullName evidence="2">Pentapeptide repeat protein</fullName>
    </submittedName>
</protein>
<dbReference type="Proteomes" id="UP000008908">
    <property type="component" value="Chromosome"/>
</dbReference>
<keyword evidence="1" id="KW-0472">Membrane</keyword>
<dbReference type="eggNOG" id="COG1357">
    <property type="taxonomic scope" value="Bacteria"/>
</dbReference>
<gene>
    <name evidence="2" type="ordered locus">Murru_0972</name>
</gene>
<dbReference type="EMBL" id="CP002999">
    <property type="protein sequence ID" value="AEM70019.1"/>
    <property type="molecule type" value="Genomic_DNA"/>
</dbReference>
<evidence type="ECO:0000313" key="2">
    <source>
        <dbReference type="EMBL" id="AEM70019.1"/>
    </source>
</evidence>
<keyword evidence="1" id="KW-0812">Transmembrane</keyword>
<dbReference type="SUPFAM" id="SSF141571">
    <property type="entry name" value="Pentapeptide repeat-like"/>
    <property type="match status" value="2"/>
</dbReference>
<reference evidence="2 3" key="2">
    <citation type="journal article" date="2012" name="Stand. Genomic Sci.">
        <title>Complete genome sequence of the facultatively anaerobic, appendaged bacterium Muricauda ruestringensis type strain (B1(T)).</title>
        <authorList>
            <person name="Huntemann M."/>
            <person name="Teshima H."/>
            <person name="Lapidus A."/>
            <person name="Nolan M."/>
            <person name="Lucas S."/>
            <person name="Hammon N."/>
            <person name="Deshpande S."/>
            <person name="Cheng J.F."/>
            <person name="Tapia R."/>
            <person name="Goodwin L.A."/>
            <person name="Pitluck S."/>
            <person name="Liolios K."/>
            <person name="Pagani I."/>
            <person name="Ivanova N."/>
            <person name="Mavromatis K."/>
            <person name="Mikhailova N."/>
            <person name="Pati A."/>
            <person name="Chen A."/>
            <person name="Palaniappan K."/>
            <person name="Land M."/>
            <person name="Hauser L."/>
            <person name="Pan C."/>
            <person name="Brambilla E.M."/>
            <person name="Rohde M."/>
            <person name="Spring S."/>
            <person name="Goker M."/>
            <person name="Detter J.C."/>
            <person name="Bristow J."/>
            <person name="Eisen J.A."/>
            <person name="Markowitz V."/>
            <person name="Hugenholtz P."/>
            <person name="Kyrpides N.C."/>
            <person name="Klenk H.P."/>
            <person name="Woyke T."/>
        </authorList>
    </citation>
    <scope>NUCLEOTIDE SEQUENCE [LARGE SCALE GENOMIC DNA]</scope>
    <source>
        <strain evidence="3">DSM 13258 / LMG 19739 / B1</strain>
    </source>
</reference>
<dbReference type="InterPro" id="IPR051082">
    <property type="entry name" value="Pentapeptide-BTB/POZ_domain"/>
</dbReference>
<dbReference type="RefSeq" id="WP_014032301.1">
    <property type="nucleotide sequence ID" value="NC_015945.1"/>
</dbReference>
<keyword evidence="3" id="KW-1185">Reference proteome</keyword>
<organism evidence="2 3">
    <name type="scientific">Allomuricauda ruestringensis (strain DSM 13258 / CIP 107369 / LMG 19739 / B1)</name>
    <name type="common">Muricauda ruestringensis</name>
    <dbReference type="NCBI Taxonomy" id="886377"/>
    <lineage>
        <taxon>Bacteria</taxon>
        <taxon>Pseudomonadati</taxon>
        <taxon>Bacteroidota</taxon>
        <taxon>Flavobacteriia</taxon>
        <taxon>Flavobacteriales</taxon>
        <taxon>Flavobacteriaceae</taxon>
        <taxon>Flagellimonas</taxon>
    </lineage>
</organism>
<reference evidence="3" key="1">
    <citation type="submission" date="2011-08" db="EMBL/GenBank/DDBJ databases">
        <title>The complete genome of Muricauda ruestringensis DSM 13258.</title>
        <authorList>
            <person name="Lucas S."/>
            <person name="Han J."/>
            <person name="Lapidus A."/>
            <person name="Bruce D."/>
            <person name="Goodwin L."/>
            <person name="Pitluck S."/>
            <person name="Peters L."/>
            <person name="Kyrpides N."/>
            <person name="Mavromatis K."/>
            <person name="Ivanova N."/>
            <person name="Ovchinnikova G."/>
            <person name="Teshima H."/>
            <person name="Detter J.C."/>
            <person name="Tapia R."/>
            <person name="Han C."/>
            <person name="Land M."/>
            <person name="Hauser L."/>
            <person name="Markowitz V."/>
            <person name="Cheng J.-F."/>
            <person name="Hugenholtz P."/>
            <person name="Woyke T."/>
            <person name="Wu D."/>
            <person name="Spring S."/>
            <person name="Schroeder M."/>
            <person name="Brambilla E."/>
            <person name="Klenk H.-P."/>
            <person name="Eisen J.A."/>
        </authorList>
    </citation>
    <scope>NUCLEOTIDE SEQUENCE [LARGE SCALE GENOMIC DNA]</scope>
    <source>
        <strain evidence="3">DSM 13258 / LMG 19739 / B1</strain>
    </source>
</reference>
<dbReference type="PANTHER" id="PTHR14136:SF17">
    <property type="entry name" value="BTB_POZ DOMAIN-CONTAINING PROTEIN KCTD9"/>
    <property type="match status" value="1"/>
</dbReference>
<accession>G2PLI7</accession>
<dbReference type="HOGENOM" id="CLU_505098_0_0_10"/>
<dbReference type="STRING" id="886377.Murru_0972"/>
<dbReference type="OrthoDB" id="1419611at2"/>
<sequence>MPKHLGRNRNKYIANKRAKAIKRKKWHEKVNLPAWISALATFITAIFIFLQLEISEYQSNIFDAQTEILEKQTLLINRQNKLFEEQNIKIDSQNVLFGRQNDLVNIQNSRTDAQNLLIGSQNELLDFQNSRISQQTNLQEAERRSAIVYLFSNVLDKIDEELKQRQLAGENRTLSTELIARIASLTQALKPYKYLNNDTIISRAVSPEKGQLLSALINFNLESVTYDSIFSKSNFRSLELENAFLKGANFRNLDLSNSIFYNCNLSNSHFKNTKLINVMLNRSDISNATFENCDLRLSEIKGVNAFKSWFLSCDYFKTDFSYSNLTEANFDSDHNFTLEFGTFIDNTDLNLNNSANLERIKTFTAFKLSESLSGVYKEPRTSTMLYHTISVKLEVEAESSNKKILVQPYQSDKVYMNEVIFDNVNLTDAELQNYTIKNSSFDSTLITNIKFKNITLSNTYFENAKLDSGTYKKYFQEEYQFKKEELTTRLKLLTTKYDTIKAEFNDTFQIDMGRGWKQEGQSKSITRPYTLYLRRIKKN</sequence>
<dbReference type="KEGG" id="mrs:Murru_0972"/>
<evidence type="ECO:0000256" key="1">
    <source>
        <dbReference type="SAM" id="Phobius"/>
    </source>
</evidence>
<dbReference type="PANTHER" id="PTHR14136">
    <property type="entry name" value="BTB_POZ DOMAIN-CONTAINING PROTEIN KCTD9"/>
    <property type="match status" value="1"/>
</dbReference>
<dbReference type="AlphaFoldDB" id="G2PLI7"/>
<evidence type="ECO:0000313" key="3">
    <source>
        <dbReference type="Proteomes" id="UP000008908"/>
    </source>
</evidence>
<proteinExistence type="predicted"/>
<name>G2PLI7_ALLRU</name>
<dbReference type="Gene3D" id="2.160.20.80">
    <property type="entry name" value="E3 ubiquitin-protein ligase SopA"/>
    <property type="match status" value="2"/>
</dbReference>
<keyword evidence="1" id="KW-1133">Transmembrane helix</keyword>
<dbReference type="Pfam" id="PF00805">
    <property type="entry name" value="Pentapeptide"/>
    <property type="match status" value="1"/>
</dbReference>
<feature type="transmembrane region" description="Helical" evidence="1">
    <location>
        <begin position="32"/>
        <end position="52"/>
    </location>
</feature>